<keyword evidence="4 5" id="KW-0472">Membrane</keyword>
<accession>A0ABU3VSK8</accession>
<dbReference type="InterPro" id="IPR009915">
    <property type="entry name" value="NnrU_dom"/>
</dbReference>
<organism evidence="7 8">
    <name type="scientific">Marinobacter xestospongiae</name>
    <dbReference type="NCBI Taxonomy" id="994319"/>
    <lineage>
        <taxon>Bacteria</taxon>
        <taxon>Pseudomonadati</taxon>
        <taxon>Pseudomonadota</taxon>
        <taxon>Gammaproteobacteria</taxon>
        <taxon>Pseudomonadales</taxon>
        <taxon>Marinobacteraceae</taxon>
        <taxon>Marinobacter</taxon>
    </lineage>
</organism>
<feature type="transmembrane region" description="Helical" evidence="5">
    <location>
        <begin position="40"/>
        <end position="59"/>
    </location>
</feature>
<dbReference type="Proteomes" id="UP001269819">
    <property type="component" value="Unassembled WGS sequence"/>
</dbReference>
<protein>
    <submittedName>
        <fullName evidence="7">NnrU family protein</fullName>
    </submittedName>
</protein>
<gene>
    <name evidence="7" type="ORF">RYS15_01075</name>
</gene>
<feature type="transmembrane region" description="Helical" evidence="5">
    <location>
        <begin position="71"/>
        <end position="93"/>
    </location>
</feature>
<evidence type="ECO:0000256" key="1">
    <source>
        <dbReference type="ARBA" id="ARBA00004141"/>
    </source>
</evidence>
<proteinExistence type="predicted"/>
<sequence>MLPLILGLVLFLGVHSLSIVNEPLRNRLVAKLGEWPFKGLYSVIAAVGLGLVIWGYGQARLDPTPLYIPPLWLSHLAMLLLLPVFPMLLAAYFPGRIQRTLKHPMLVAVKLWALSHLLVNGMAHDVVLFGSFLAWAVVDRISLKRRTPRAIPALPGGRFNDAIVVIAGLAIYGAFITGGHRLLIGVDPIAF</sequence>
<comment type="caution">
    <text evidence="7">The sequence shown here is derived from an EMBL/GenBank/DDBJ whole genome shotgun (WGS) entry which is preliminary data.</text>
</comment>
<dbReference type="Pfam" id="PF07298">
    <property type="entry name" value="NnrU"/>
    <property type="match status" value="1"/>
</dbReference>
<evidence type="ECO:0000313" key="7">
    <source>
        <dbReference type="EMBL" id="MDV2077250.1"/>
    </source>
</evidence>
<evidence type="ECO:0000313" key="8">
    <source>
        <dbReference type="Proteomes" id="UP001269819"/>
    </source>
</evidence>
<name>A0ABU3VSK8_9GAMM</name>
<feature type="domain" description="NnrU" evidence="6">
    <location>
        <begin position="4"/>
        <end position="188"/>
    </location>
</feature>
<dbReference type="RefSeq" id="WP_316972240.1">
    <property type="nucleotide sequence ID" value="NZ_JAWIIJ010000001.1"/>
</dbReference>
<evidence type="ECO:0000259" key="6">
    <source>
        <dbReference type="Pfam" id="PF07298"/>
    </source>
</evidence>
<evidence type="ECO:0000256" key="3">
    <source>
        <dbReference type="ARBA" id="ARBA00022989"/>
    </source>
</evidence>
<keyword evidence="8" id="KW-1185">Reference proteome</keyword>
<reference evidence="7 8" key="1">
    <citation type="submission" date="2023-10" db="EMBL/GenBank/DDBJ databases">
        <title>Characteristics and mechanism of a salt-tolerant marine origin heterotrophic nitrifying- aerobic denitrifying bacteria Marinobacter xestospongiae HN1.</title>
        <authorList>
            <person name="Qi R."/>
        </authorList>
    </citation>
    <scope>NUCLEOTIDE SEQUENCE [LARGE SCALE GENOMIC DNA]</scope>
    <source>
        <strain evidence="7 8">HN1</strain>
    </source>
</reference>
<keyword evidence="3 5" id="KW-1133">Transmembrane helix</keyword>
<keyword evidence="2 5" id="KW-0812">Transmembrane</keyword>
<feature type="transmembrane region" description="Helical" evidence="5">
    <location>
        <begin position="159"/>
        <end position="178"/>
    </location>
</feature>
<evidence type="ECO:0000256" key="2">
    <source>
        <dbReference type="ARBA" id="ARBA00022692"/>
    </source>
</evidence>
<evidence type="ECO:0000256" key="4">
    <source>
        <dbReference type="ARBA" id="ARBA00023136"/>
    </source>
</evidence>
<comment type="subcellular location">
    <subcellularLocation>
        <location evidence="1">Membrane</location>
        <topology evidence="1">Multi-pass membrane protein</topology>
    </subcellularLocation>
</comment>
<evidence type="ECO:0000256" key="5">
    <source>
        <dbReference type="SAM" id="Phobius"/>
    </source>
</evidence>
<dbReference type="EMBL" id="JAWIIJ010000001">
    <property type="protein sequence ID" value="MDV2077250.1"/>
    <property type="molecule type" value="Genomic_DNA"/>
</dbReference>
<feature type="transmembrane region" description="Helical" evidence="5">
    <location>
        <begin position="113"/>
        <end position="138"/>
    </location>
</feature>